<comment type="caution">
    <text evidence="1">The sequence shown here is derived from an EMBL/GenBank/DDBJ whole genome shotgun (WGS) entry which is preliminary data.</text>
</comment>
<evidence type="ECO:0000313" key="2">
    <source>
        <dbReference type="Proteomes" id="UP001595791"/>
    </source>
</evidence>
<dbReference type="Gene3D" id="1.10.260.40">
    <property type="entry name" value="lambda repressor-like DNA-binding domains"/>
    <property type="match status" value="1"/>
</dbReference>
<dbReference type="SUPFAM" id="SSF47413">
    <property type="entry name" value="lambda repressor-like DNA-binding domains"/>
    <property type="match status" value="1"/>
</dbReference>
<proteinExistence type="predicted"/>
<reference evidence="2" key="1">
    <citation type="journal article" date="2019" name="Int. J. Syst. Evol. Microbiol.">
        <title>The Global Catalogue of Microorganisms (GCM) 10K type strain sequencing project: providing services to taxonomists for standard genome sequencing and annotation.</title>
        <authorList>
            <consortium name="The Broad Institute Genomics Platform"/>
            <consortium name="The Broad Institute Genome Sequencing Center for Infectious Disease"/>
            <person name="Wu L."/>
            <person name="Ma J."/>
        </authorList>
    </citation>
    <scope>NUCLEOTIDE SEQUENCE [LARGE SCALE GENOMIC DNA]</scope>
    <source>
        <strain evidence="2">LMG 29894</strain>
    </source>
</reference>
<dbReference type="EMBL" id="JBHSBU010000004">
    <property type="protein sequence ID" value="MFC4161997.1"/>
    <property type="molecule type" value="Genomic_DNA"/>
</dbReference>
<organism evidence="1 2">
    <name type="scientific">Chitinimonas lacunae</name>
    <dbReference type="NCBI Taxonomy" id="1963018"/>
    <lineage>
        <taxon>Bacteria</taxon>
        <taxon>Pseudomonadati</taxon>
        <taxon>Pseudomonadota</taxon>
        <taxon>Betaproteobacteria</taxon>
        <taxon>Neisseriales</taxon>
        <taxon>Chitinibacteraceae</taxon>
        <taxon>Chitinimonas</taxon>
    </lineage>
</organism>
<name>A0ABV8MWF3_9NEIS</name>
<evidence type="ECO:0000313" key="1">
    <source>
        <dbReference type="EMBL" id="MFC4161997.1"/>
    </source>
</evidence>
<evidence type="ECO:0008006" key="3">
    <source>
        <dbReference type="Google" id="ProtNLM"/>
    </source>
</evidence>
<protein>
    <recommendedName>
        <fullName evidence="3">Helix-turn-helix domain-containing protein</fullName>
    </recommendedName>
</protein>
<keyword evidence="2" id="KW-1185">Reference proteome</keyword>
<dbReference type="InterPro" id="IPR010982">
    <property type="entry name" value="Lambda_DNA-bd_dom_sf"/>
</dbReference>
<sequence>MKRSYLIQRLGSQIQIARTLDVAPSSVHAWKEELPDSAVGRIARLRPDLLRAWWAEQEQGATADEVAPAQTDRGEA</sequence>
<accession>A0ABV8MWF3</accession>
<dbReference type="Proteomes" id="UP001595791">
    <property type="component" value="Unassembled WGS sequence"/>
</dbReference>
<gene>
    <name evidence="1" type="ORF">ACFOW7_21915</name>
</gene>
<dbReference type="RefSeq" id="WP_378168743.1">
    <property type="nucleotide sequence ID" value="NZ_JBHSBU010000004.1"/>
</dbReference>